<feature type="domain" description="HTH tetR-type" evidence="3">
    <location>
        <begin position="6"/>
        <end position="66"/>
    </location>
</feature>
<sequence>MRIKDESKESIIFETALLMISKTGLSGLKMSQLAKEANIATGTVYIYFKDKDELIRKLYLYLLKKTTLDYSKGLDENVPLKLKIKILTFNYLAESILHPEYGAFFEQYFRSPFFVENEMIKNEENTVLGPIYELVIEGQKQAIIKNINPELLVSLVCGMLNEVAKESIYTQSGIEKIDWESIFTVIWDGIKS</sequence>
<dbReference type="PROSITE" id="PS50977">
    <property type="entry name" value="HTH_TETR_2"/>
    <property type="match status" value="1"/>
</dbReference>
<gene>
    <name evidence="4" type="ORF">VB248_20230</name>
</gene>
<dbReference type="InterPro" id="IPR009057">
    <property type="entry name" value="Homeodomain-like_sf"/>
</dbReference>
<evidence type="ECO:0000313" key="4">
    <source>
        <dbReference type="EMBL" id="MEA5141493.1"/>
    </source>
</evidence>
<dbReference type="EMBL" id="JAYFUM010000028">
    <property type="protein sequence ID" value="MEA5141493.1"/>
    <property type="molecule type" value="Genomic_DNA"/>
</dbReference>
<organism evidence="4 5">
    <name type="scientific">Arcicella rigui</name>
    <dbReference type="NCBI Taxonomy" id="797020"/>
    <lineage>
        <taxon>Bacteria</taxon>
        <taxon>Pseudomonadati</taxon>
        <taxon>Bacteroidota</taxon>
        <taxon>Cytophagia</taxon>
        <taxon>Cytophagales</taxon>
        <taxon>Flectobacillaceae</taxon>
        <taxon>Arcicella</taxon>
    </lineage>
</organism>
<dbReference type="InterPro" id="IPR054422">
    <property type="entry name" value="TetR-like_HI_0893_C"/>
</dbReference>
<dbReference type="SUPFAM" id="SSF46689">
    <property type="entry name" value="Homeodomain-like"/>
    <property type="match status" value="1"/>
</dbReference>
<comment type="caution">
    <text evidence="4">The sequence shown here is derived from an EMBL/GenBank/DDBJ whole genome shotgun (WGS) entry which is preliminary data.</text>
</comment>
<reference evidence="4 5" key="1">
    <citation type="submission" date="2023-12" db="EMBL/GenBank/DDBJ databases">
        <title>Novel species of the genus Arcicella isolated from rivers.</title>
        <authorList>
            <person name="Lu H."/>
        </authorList>
    </citation>
    <scope>NUCLEOTIDE SEQUENCE [LARGE SCALE GENOMIC DNA]</scope>
    <source>
        <strain evidence="4 5">KCTC 23307</strain>
    </source>
</reference>
<evidence type="ECO:0000313" key="5">
    <source>
        <dbReference type="Proteomes" id="UP001302949"/>
    </source>
</evidence>
<dbReference type="Gene3D" id="1.10.357.10">
    <property type="entry name" value="Tetracycline Repressor, domain 2"/>
    <property type="match status" value="1"/>
</dbReference>
<accession>A0ABU5QFW7</accession>
<protein>
    <submittedName>
        <fullName evidence="4">TetR/AcrR family transcriptional regulator</fullName>
    </submittedName>
</protein>
<dbReference type="InterPro" id="IPR001647">
    <property type="entry name" value="HTH_TetR"/>
</dbReference>
<evidence type="ECO:0000259" key="3">
    <source>
        <dbReference type="PROSITE" id="PS50977"/>
    </source>
</evidence>
<proteinExistence type="predicted"/>
<evidence type="ECO:0000256" key="2">
    <source>
        <dbReference type="PROSITE-ProRule" id="PRU00335"/>
    </source>
</evidence>
<dbReference type="Pfam" id="PF00440">
    <property type="entry name" value="TetR_N"/>
    <property type="match status" value="1"/>
</dbReference>
<name>A0ABU5QFW7_9BACT</name>
<evidence type="ECO:0000256" key="1">
    <source>
        <dbReference type="ARBA" id="ARBA00023125"/>
    </source>
</evidence>
<keyword evidence="5" id="KW-1185">Reference proteome</keyword>
<dbReference type="Pfam" id="PF22604">
    <property type="entry name" value="TetR_HI_0893_C"/>
    <property type="match status" value="1"/>
</dbReference>
<dbReference type="PRINTS" id="PR00455">
    <property type="entry name" value="HTHTETR"/>
</dbReference>
<dbReference type="Proteomes" id="UP001302949">
    <property type="component" value="Unassembled WGS sequence"/>
</dbReference>
<feature type="DNA-binding region" description="H-T-H motif" evidence="2">
    <location>
        <begin position="29"/>
        <end position="48"/>
    </location>
</feature>
<keyword evidence="1 2" id="KW-0238">DNA-binding</keyword>
<dbReference type="RefSeq" id="WP_323298649.1">
    <property type="nucleotide sequence ID" value="NZ_JAYFUM010000028.1"/>
</dbReference>